<protein>
    <submittedName>
        <fullName evidence="1">Uncharacterized protein</fullName>
    </submittedName>
</protein>
<proteinExistence type="predicted"/>
<name>A0A7V4E3K5_UNCW3</name>
<gene>
    <name evidence="1" type="ORF">ENU72_03530</name>
</gene>
<reference evidence="1" key="1">
    <citation type="journal article" date="2020" name="mSystems">
        <title>Genome- and Community-Level Interaction Insights into Carbon Utilization and Element Cycling Functions of Hydrothermarchaeota in Hydrothermal Sediment.</title>
        <authorList>
            <person name="Zhou Z."/>
            <person name="Liu Y."/>
            <person name="Xu W."/>
            <person name="Pan J."/>
            <person name="Luo Z.H."/>
            <person name="Li M."/>
        </authorList>
    </citation>
    <scope>NUCLEOTIDE SEQUENCE [LARGE SCALE GENOMIC DNA]</scope>
    <source>
        <strain evidence="1">SpSt-695</strain>
    </source>
</reference>
<comment type="caution">
    <text evidence="1">The sequence shown here is derived from an EMBL/GenBank/DDBJ whole genome shotgun (WGS) entry which is preliminary data.</text>
</comment>
<evidence type="ECO:0000313" key="1">
    <source>
        <dbReference type="EMBL" id="HGK54077.1"/>
    </source>
</evidence>
<sequence length="277" mass="32517">MKIIVLERDINFVVERHYSILGLSIQPENLADVENIDAFFSLELNNFDLIINNIPMCLAVREFTFTPYPEPMVFKFIRPLLLKPNDLIKYRAKYPSSLCLYSIMPSKIASDDLKPTRLRCDVINETELFHLFTFEKHSKIISIGFTSGIKERKEPDGTYILVNKFLKHFGLIFDNFYPPAFFENDVKIRLTMTQTGYEFWDDKYRPLFKLIGSIQAGQRFILKDITTGTPQKEKKILNHLQISLEKSIFDVNTERKNNLKDFTYLPLHVIVEYCHIE</sequence>
<dbReference type="AlphaFoldDB" id="A0A7V4E3K5"/>
<accession>A0A7V4E3K5</accession>
<organism evidence="1">
    <name type="scientific">candidate division WOR-3 bacterium</name>
    <dbReference type="NCBI Taxonomy" id="2052148"/>
    <lineage>
        <taxon>Bacteria</taxon>
        <taxon>Bacteria division WOR-3</taxon>
    </lineage>
</organism>
<dbReference type="EMBL" id="DTDP01000161">
    <property type="protein sequence ID" value="HGK54077.1"/>
    <property type="molecule type" value="Genomic_DNA"/>
</dbReference>